<dbReference type="InterPro" id="IPR018860">
    <property type="entry name" value="APC_suCDC26"/>
</dbReference>
<feature type="compositionally biased region" description="Basic and acidic residues" evidence="12">
    <location>
        <begin position="86"/>
        <end position="95"/>
    </location>
</feature>
<dbReference type="GO" id="GO:0051301">
    <property type="term" value="P:cell division"/>
    <property type="evidence" value="ECO:0007669"/>
    <property type="project" value="UniProtKB-KW"/>
</dbReference>
<dbReference type="EMBL" id="KK852871">
    <property type="protein sequence ID" value="KDR14583.1"/>
    <property type="molecule type" value="Genomic_DNA"/>
</dbReference>
<dbReference type="AlphaFoldDB" id="A0A067R846"/>
<dbReference type="OrthoDB" id="2422341at2759"/>
<comment type="subcellular location">
    <subcellularLocation>
        <location evidence="1">Nucleus</location>
    </subcellularLocation>
</comment>
<protein>
    <recommendedName>
        <fullName evidence="4">Anaphase-promoting complex subunit CDC26</fullName>
    </recommendedName>
    <alternativeName>
        <fullName evidence="11">Cell division cycle protein 26 homolog</fullName>
    </alternativeName>
</protein>
<keyword evidence="7" id="KW-0833">Ubl conjugation pathway</keyword>
<feature type="compositionally biased region" description="Basic and acidic residues" evidence="12">
    <location>
        <begin position="50"/>
        <end position="69"/>
    </location>
</feature>
<keyword evidence="6" id="KW-0498">Mitosis</keyword>
<evidence type="ECO:0000256" key="12">
    <source>
        <dbReference type="SAM" id="MobiDB-lite"/>
    </source>
</evidence>
<evidence type="ECO:0000256" key="4">
    <source>
        <dbReference type="ARBA" id="ARBA00018549"/>
    </source>
</evidence>
<name>A0A067R846_ZOONE</name>
<evidence type="ECO:0000256" key="7">
    <source>
        <dbReference type="ARBA" id="ARBA00022786"/>
    </source>
</evidence>
<keyword evidence="8" id="KW-0175">Coiled coil</keyword>
<dbReference type="GO" id="GO:0031145">
    <property type="term" value="P:anaphase-promoting complex-dependent catabolic process"/>
    <property type="evidence" value="ECO:0007669"/>
    <property type="project" value="InterPro"/>
</dbReference>
<reference evidence="13 14" key="1">
    <citation type="journal article" date="2014" name="Nat. Commun.">
        <title>Molecular traces of alternative social organization in a termite genome.</title>
        <authorList>
            <person name="Terrapon N."/>
            <person name="Li C."/>
            <person name="Robertson H.M."/>
            <person name="Ji L."/>
            <person name="Meng X."/>
            <person name="Booth W."/>
            <person name="Chen Z."/>
            <person name="Childers C.P."/>
            <person name="Glastad K.M."/>
            <person name="Gokhale K."/>
            <person name="Gowin J."/>
            <person name="Gronenberg W."/>
            <person name="Hermansen R.A."/>
            <person name="Hu H."/>
            <person name="Hunt B.G."/>
            <person name="Huylmans A.K."/>
            <person name="Khalil S.M."/>
            <person name="Mitchell R.D."/>
            <person name="Munoz-Torres M.C."/>
            <person name="Mustard J.A."/>
            <person name="Pan H."/>
            <person name="Reese J.T."/>
            <person name="Scharf M.E."/>
            <person name="Sun F."/>
            <person name="Vogel H."/>
            <person name="Xiao J."/>
            <person name="Yang W."/>
            <person name="Yang Z."/>
            <person name="Yang Z."/>
            <person name="Zhou J."/>
            <person name="Zhu J."/>
            <person name="Brent C.S."/>
            <person name="Elsik C.G."/>
            <person name="Goodisman M.A."/>
            <person name="Liberles D.A."/>
            <person name="Roe R.M."/>
            <person name="Vargo E.L."/>
            <person name="Vilcinskas A."/>
            <person name="Wang J."/>
            <person name="Bornberg-Bauer E."/>
            <person name="Korb J."/>
            <person name="Zhang G."/>
            <person name="Liebig J."/>
        </authorList>
    </citation>
    <scope>NUCLEOTIDE SEQUENCE [LARGE SCALE GENOMIC DNA]</scope>
    <source>
        <tissue evidence="13">Whole organism</tissue>
    </source>
</reference>
<dbReference type="OMA" id="GQMINER"/>
<evidence type="ECO:0000313" key="13">
    <source>
        <dbReference type="EMBL" id="KDR14583.1"/>
    </source>
</evidence>
<dbReference type="InParanoid" id="A0A067R846"/>
<evidence type="ECO:0000256" key="9">
    <source>
        <dbReference type="ARBA" id="ARBA00023242"/>
    </source>
</evidence>
<keyword evidence="10" id="KW-0131">Cell cycle</keyword>
<proteinExistence type="inferred from homology"/>
<evidence type="ECO:0000256" key="10">
    <source>
        <dbReference type="ARBA" id="ARBA00023306"/>
    </source>
</evidence>
<evidence type="ECO:0000256" key="2">
    <source>
        <dbReference type="ARBA" id="ARBA00004906"/>
    </source>
</evidence>
<dbReference type="GO" id="GO:0007346">
    <property type="term" value="P:regulation of mitotic cell cycle"/>
    <property type="evidence" value="ECO:0007669"/>
    <property type="project" value="TreeGrafter"/>
</dbReference>
<dbReference type="GO" id="GO:0070979">
    <property type="term" value="P:protein K11-linked ubiquitination"/>
    <property type="evidence" value="ECO:0007669"/>
    <property type="project" value="TreeGrafter"/>
</dbReference>
<evidence type="ECO:0000256" key="8">
    <source>
        <dbReference type="ARBA" id="ARBA00023054"/>
    </source>
</evidence>
<evidence type="ECO:0000256" key="6">
    <source>
        <dbReference type="ARBA" id="ARBA00022776"/>
    </source>
</evidence>
<gene>
    <name evidence="13" type="ORF">L798_11313</name>
</gene>
<dbReference type="eggNOG" id="ENOG502S5GK">
    <property type="taxonomic scope" value="Eukaryota"/>
</dbReference>
<evidence type="ECO:0000256" key="3">
    <source>
        <dbReference type="ARBA" id="ARBA00007939"/>
    </source>
</evidence>
<accession>A0A067R846</accession>
<evidence type="ECO:0000256" key="1">
    <source>
        <dbReference type="ARBA" id="ARBA00004123"/>
    </source>
</evidence>
<sequence length="104" mass="12354">MGVTPRVPRRYLKDIGRKYYTYFPDNLPNITFSVEMIRRSPTRIELKLDDIQEYESMRREQESRKEQHTPSHSSSAETWASGIPKTKQELIHERIGYAPQPRMT</sequence>
<comment type="pathway">
    <text evidence="2">Protein modification; protein ubiquitination.</text>
</comment>
<keyword evidence="5" id="KW-0132">Cell division</keyword>
<dbReference type="GO" id="GO:0005680">
    <property type="term" value="C:anaphase-promoting complex"/>
    <property type="evidence" value="ECO:0007669"/>
    <property type="project" value="InterPro"/>
</dbReference>
<dbReference type="Pfam" id="PF10471">
    <property type="entry name" value="ANAPC_CDC26"/>
    <property type="match status" value="1"/>
</dbReference>
<organism evidence="13 14">
    <name type="scientific">Zootermopsis nevadensis</name>
    <name type="common">Dampwood termite</name>
    <dbReference type="NCBI Taxonomy" id="136037"/>
    <lineage>
        <taxon>Eukaryota</taxon>
        <taxon>Metazoa</taxon>
        <taxon>Ecdysozoa</taxon>
        <taxon>Arthropoda</taxon>
        <taxon>Hexapoda</taxon>
        <taxon>Insecta</taxon>
        <taxon>Pterygota</taxon>
        <taxon>Neoptera</taxon>
        <taxon>Polyneoptera</taxon>
        <taxon>Dictyoptera</taxon>
        <taxon>Blattodea</taxon>
        <taxon>Blattoidea</taxon>
        <taxon>Termitoidae</taxon>
        <taxon>Termopsidae</taxon>
        <taxon>Zootermopsis</taxon>
    </lineage>
</organism>
<keyword evidence="14" id="KW-1185">Reference proteome</keyword>
<feature type="region of interest" description="Disordered" evidence="12">
    <location>
        <begin position="50"/>
        <end position="104"/>
    </location>
</feature>
<dbReference type="PANTHER" id="PTHR28579:SF1">
    <property type="entry name" value="ANAPHASE-PROMOTING COMPLEX SUBUNIT CDC26"/>
    <property type="match status" value="1"/>
</dbReference>
<dbReference type="Proteomes" id="UP000027135">
    <property type="component" value="Unassembled WGS sequence"/>
</dbReference>
<evidence type="ECO:0000256" key="11">
    <source>
        <dbReference type="ARBA" id="ARBA00032907"/>
    </source>
</evidence>
<comment type="similarity">
    <text evidence="3">Belongs to the CDC26 family.</text>
</comment>
<evidence type="ECO:0000313" key="14">
    <source>
        <dbReference type="Proteomes" id="UP000027135"/>
    </source>
</evidence>
<keyword evidence="9" id="KW-0539">Nucleus</keyword>
<dbReference type="STRING" id="136037.A0A067R846"/>
<dbReference type="PANTHER" id="PTHR28579">
    <property type="entry name" value="ANAPHASE-PROMOTING COMPLEX SUBUNIT CDC26"/>
    <property type="match status" value="1"/>
</dbReference>
<evidence type="ECO:0000256" key="5">
    <source>
        <dbReference type="ARBA" id="ARBA00022618"/>
    </source>
</evidence>